<dbReference type="Proteomes" id="UP000463470">
    <property type="component" value="Unassembled WGS sequence"/>
</dbReference>
<sequence>MASLSSVLVSFTADISGLQSKIQTAMGQVKYAGGQMQQTGSTMGGAFSSLKSVALPAIGAITTALGGLSIGKGLSFNADMEQAAISFETLLGSAEKARDMIGQLQRFGAETPFEFPGLQKSAKLMLAMGFSAESVMPNLRSIGDAVSAIGGGEEVLNGITMALGQMATKGKVSAEEMNQLAERGIPAWDLMADKLGMSKQQLMALSAQGKVMADEAVPALIEAMGTKFSGAMQKQSQTFTGMLSTLKDNTNMLIGQVLQPVSERLKAFMPLAIAFVDKLSSGFKADGLKGAIEGAFSPGVATVLNGIITGVSTLFSILQDNWGIISPILLGIASGFTAFAAINGILSAAISVMAAYGAAAAALATPVGIAAAVIGTLAIAGIYLYTHWDEITKKLATCWSTIEQTAVSIWTGIGVFFQVIWDGLLETAAAVWDAYSAYLSSVWSAIGTAASAAFTSIQSIAAGAWNGIAAIFQGAGNTVVAIVANAWTAISALFSAHTQTLAAIAQAIWNGLKIVFAAGFLILIDLVAGNWDRIVETFEAAKARLGDIVATLWESLKRIWTSAFDTIRRATTDSMNSVKDEIARAMNAVSQKIGSAWEFIGRVWNNTLTAVDGSTRTILASVLETVIAAALSLKSTWDEATKTFRRLTEEMWRLVLACFAEAPGKLMAAMTVIKTVLRQKWEEIKQEAFTMGMNVVRGFVDGMMNLGGWLRNAAAGLFQGAIDSAKSALKIHSPSRVMREIGEFTALGFIAGMDRQGDAVGDAGRTMANRATHEVASTAYAPRPFSTPELSPAGGGNTFHITIQGSNASEIWEQLERQLARRGVKW</sequence>
<feature type="transmembrane region" description="Helical" evidence="2">
    <location>
        <begin position="507"/>
        <end position="528"/>
    </location>
</feature>
<dbReference type="PANTHER" id="PTHR38812:SF2">
    <property type="entry name" value="MU-LIKE PROPHAGE FLUMU PROTEIN GP42"/>
    <property type="match status" value="1"/>
</dbReference>
<dbReference type="OrthoDB" id="1677957at2"/>
<keyword evidence="2" id="KW-0472">Membrane</keyword>
<accession>A0A845L155</accession>
<feature type="transmembrane region" description="Helical" evidence="2">
    <location>
        <begin position="464"/>
        <end position="487"/>
    </location>
</feature>
<keyword evidence="5" id="KW-1185">Reference proteome</keyword>
<dbReference type="AlphaFoldDB" id="A0A845L155"/>
<feature type="region of interest" description="Disordered" evidence="1">
    <location>
        <begin position="778"/>
        <end position="799"/>
    </location>
</feature>
<feature type="transmembrane region" description="Helical" evidence="2">
    <location>
        <begin position="295"/>
        <end position="317"/>
    </location>
</feature>
<evidence type="ECO:0000313" key="5">
    <source>
        <dbReference type="Proteomes" id="UP000463470"/>
    </source>
</evidence>
<protein>
    <submittedName>
        <fullName evidence="4">Tape measure protein</fullName>
    </submittedName>
</protein>
<dbReference type="NCBIfam" id="TIGR02675">
    <property type="entry name" value="tape_meas_nterm"/>
    <property type="match status" value="1"/>
</dbReference>
<feature type="transmembrane region" description="Helical" evidence="2">
    <location>
        <begin position="406"/>
        <end position="425"/>
    </location>
</feature>
<evidence type="ECO:0000256" key="2">
    <source>
        <dbReference type="SAM" id="Phobius"/>
    </source>
</evidence>
<dbReference type="Gene3D" id="1.20.120.20">
    <property type="entry name" value="Apolipoprotein"/>
    <property type="match status" value="2"/>
</dbReference>
<keyword evidence="2" id="KW-1133">Transmembrane helix</keyword>
<dbReference type="InterPro" id="IPR053058">
    <property type="entry name" value="Mulikevirus_tape_measure"/>
</dbReference>
<dbReference type="Pfam" id="PF20155">
    <property type="entry name" value="TMP_3"/>
    <property type="match status" value="1"/>
</dbReference>
<dbReference type="RefSeq" id="WP_161254637.1">
    <property type="nucleotide sequence ID" value="NZ_WXEY01000002.1"/>
</dbReference>
<proteinExistence type="predicted"/>
<evidence type="ECO:0000313" key="4">
    <source>
        <dbReference type="EMBL" id="MZP28685.1"/>
    </source>
</evidence>
<feature type="domain" description="Tape measure protein N-terminal" evidence="3">
    <location>
        <begin position="74"/>
        <end position="257"/>
    </location>
</feature>
<feature type="transmembrane region" description="Helical" evidence="2">
    <location>
        <begin position="437"/>
        <end position="457"/>
    </location>
</feature>
<reference evidence="4 5" key="1">
    <citation type="submission" date="2020-01" db="EMBL/GenBank/DDBJ databases">
        <title>Whole-genome sequence of Heliobacterium undosum DSM 13378.</title>
        <authorList>
            <person name="Kyndt J.A."/>
            <person name="Meyer T.E."/>
        </authorList>
    </citation>
    <scope>NUCLEOTIDE SEQUENCE [LARGE SCALE GENOMIC DNA]</scope>
    <source>
        <strain evidence="4 5">DSM 13378</strain>
    </source>
</reference>
<keyword evidence="2" id="KW-0812">Transmembrane</keyword>
<dbReference type="PANTHER" id="PTHR38812">
    <property type="entry name" value="MU-LIKE PROPHAGE FLUMU PROTEIN GP42"/>
    <property type="match status" value="1"/>
</dbReference>
<evidence type="ECO:0000256" key="1">
    <source>
        <dbReference type="SAM" id="MobiDB-lite"/>
    </source>
</evidence>
<dbReference type="InterPro" id="IPR013491">
    <property type="entry name" value="Tape_meas_N"/>
</dbReference>
<organism evidence="4 5">
    <name type="scientific">Heliomicrobium undosum</name>
    <dbReference type="NCBI Taxonomy" id="121734"/>
    <lineage>
        <taxon>Bacteria</taxon>
        <taxon>Bacillati</taxon>
        <taxon>Bacillota</taxon>
        <taxon>Clostridia</taxon>
        <taxon>Eubacteriales</taxon>
        <taxon>Heliobacteriaceae</taxon>
        <taxon>Heliomicrobium</taxon>
    </lineage>
</organism>
<comment type="caution">
    <text evidence="4">The sequence shown here is derived from an EMBL/GenBank/DDBJ whole genome shotgun (WGS) entry which is preliminary data.</text>
</comment>
<gene>
    <name evidence="4" type="ORF">GTO91_02990</name>
</gene>
<feature type="transmembrane region" description="Helical" evidence="2">
    <location>
        <begin position="329"/>
        <end position="356"/>
    </location>
</feature>
<dbReference type="EMBL" id="WXEY01000002">
    <property type="protein sequence ID" value="MZP28685.1"/>
    <property type="molecule type" value="Genomic_DNA"/>
</dbReference>
<feature type="transmembrane region" description="Helical" evidence="2">
    <location>
        <begin position="362"/>
        <end position="385"/>
    </location>
</feature>
<name>A0A845L155_9FIRM</name>
<evidence type="ECO:0000259" key="3">
    <source>
        <dbReference type="Pfam" id="PF20155"/>
    </source>
</evidence>